<proteinExistence type="predicted"/>
<accession>A0A3D8IC47</accession>
<organism evidence="1 2">
    <name type="scientific">Helicobacter ganmani</name>
    <dbReference type="NCBI Taxonomy" id="60246"/>
    <lineage>
        <taxon>Bacteria</taxon>
        <taxon>Pseudomonadati</taxon>
        <taxon>Campylobacterota</taxon>
        <taxon>Epsilonproteobacteria</taxon>
        <taxon>Campylobacterales</taxon>
        <taxon>Helicobacteraceae</taxon>
        <taxon>Helicobacter</taxon>
    </lineage>
</organism>
<dbReference type="EMBL" id="NXLS01000006">
    <property type="protein sequence ID" value="RDU62516.1"/>
    <property type="molecule type" value="Genomic_DNA"/>
</dbReference>
<dbReference type="OrthoDB" id="5324253at2"/>
<dbReference type="RefSeq" id="WP_115551781.1">
    <property type="nucleotide sequence ID" value="NZ_CAOUCM010000004.1"/>
</dbReference>
<dbReference type="AlphaFoldDB" id="A0A3D8IC47"/>
<evidence type="ECO:0000313" key="2">
    <source>
        <dbReference type="Proteomes" id="UP000256650"/>
    </source>
</evidence>
<keyword evidence="2" id="KW-1185">Reference proteome</keyword>
<comment type="caution">
    <text evidence="1">The sequence shown here is derived from an EMBL/GenBank/DDBJ whole genome shotgun (WGS) entry which is preliminary data.</text>
</comment>
<sequence>MKIKKVKDNVYILRGKIKEISDYHDIKMLLEKHKNEPNVELHFEIPQAKEVNFYILGYCLKLARKNGFKFHFYIASPYLYDTFVRLGLHQFFEVVNDSMELYL</sequence>
<reference evidence="1 2" key="1">
    <citation type="submission" date="2018-04" db="EMBL/GenBank/DDBJ databases">
        <title>Novel Campyloabacter and Helicobacter Species and Strains.</title>
        <authorList>
            <person name="Mannion A.J."/>
            <person name="Shen Z."/>
            <person name="Fox J.G."/>
        </authorList>
    </citation>
    <scope>NUCLEOTIDE SEQUENCE [LARGE SCALE GENOMIC DNA]</scope>
    <source>
        <strain evidence="1 2">MIT 99-5101</strain>
    </source>
</reference>
<gene>
    <name evidence="1" type="ORF">CQA43_06345</name>
</gene>
<evidence type="ECO:0008006" key="3">
    <source>
        <dbReference type="Google" id="ProtNLM"/>
    </source>
</evidence>
<dbReference type="Proteomes" id="UP000256650">
    <property type="component" value="Unassembled WGS sequence"/>
</dbReference>
<dbReference type="GeneID" id="82535907"/>
<evidence type="ECO:0000313" key="1">
    <source>
        <dbReference type="EMBL" id="RDU62516.1"/>
    </source>
</evidence>
<name>A0A3D8IC47_9HELI</name>
<protein>
    <recommendedName>
        <fullName evidence="3">STAS domain-containing protein</fullName>
    </recommendedName>
</protein>